<feature type="transmembrane region" description="Helical" evidence="9">
    <location>
        <begin position="145"/>
        <end position="165"/>
    </location>
</feature>
<dbReference type="SUPFAM" id="SSF52343">
    <property type="entry name" value="Ferredoxin reductase-like, C-terminal NADP-linked domain"/>
    <property type="match status" value="1"/>
</dbReference>
<feature type="domain" description="Ferric reductase NAD binding" evidence="11">
    <location>
        <begin position="440"/>
        <end position="522"/>
    </location>
</feature>
<evidence type="ECO:0000256" key="4">
    <source>
        <dbReference type="ARBA" id="ARBA00022989"/>
    </source>
</evidence>
<evidence type="ECO:0000256" key="8">
    <source>
        <dbReference type="SAM" id="MobiDB-lite"/>
    </source>
</evidence>
<evidence type="ECO:0000259" key="11">
    <source>
        <dbReference type="Pfam" id="PF08030"/>
    </source>
</evidence>
<name>A0ABR3JC54_9AGAR</name>
<dbReference type="InterPro" id="IPR013130">
    <property type="entry name" value="Fe3_Rdtase_TM_dom"/>
</dbReference>
<dbReference type="PANTHER" id="PTHR32361">
    <property type="entry name" value="FERRIC/CUPRIC REDUCTASE TRANSMEMBRANE COMPONENT"/>
    <property type="match status" value="1"/>
</dbReference>
<keyword evidence="2" id="KW-0813">Transport</keyword>
<keyword evidence="7 9" id="KW-0472">Membrane</keyword>
<keyword evidence="13" id="KW-1185">Reference proteome</keyword>
<evidence type="ECO:0000313" key="13">
    <source>
        <dbReference type="Proteomes" id="UP001556367"/>
    </source>
</evidence>
<evidence type="ECO:0000256" key="2">
    <source>
        <dbReference type="ARBA" id="ARBA00022448"/>
    </source>
</evidence>
<dbReference type="Gene3D" id="3.40.50.80">
    <property type="entry name" value="Nucleotide-binding domain of ferredoxin-NADP reductase (FNR) module"/>
    <property type="match status" value="1"/>
</dbReference>
<dbReference type="SFLD" id="SFLDG01168">
    <property type="entry name" value="Ferric_reductase_subgroup_(FRE"/>
    <property type="match status" value="1"/>
</dbReference>
<sequence>MDAGTPPAIPDEFKIYNSYEEDPKWQRKFSYIWVAFLGACILVSLPSVLRSLRNKRLFTGFFGVREFGNEYSAVAEKPINEPAQSRRSRRGRTEALLLSVASILLWSPPGIELNLGQLIIIVGYVTVVLVCIISQAPLVENSNRAGFLALAQLPVVFLFATKNSIVSLLLGPGHSYTSLNYIHRWSGRCMTLGVIVHGALWIRNHREYGIKILGAQKETSGIAALGLLGVIVLTSIRPVRRFAWEVFFIVHTLAFVAFFITLCYHTIYASPWIFPPLAFYAADLLMRLLRVRIKDATLVPVAHQMTLIRVAGCDAGWLAGQHVRLRVFFSGRVFEAHPLTISTATPDISCISQSDGILLGARAAGDWTKALNDYAQSERKRLVSQPEHSTDEKTALGKAHDDVTVKETRALLVDQDLPEVPVMVMVDGPYGGSSIDLGEYESVLLVSGGSGVTFSLGMLDDIVGRCIRLGRKNGERTRRIEFAWCIRSFGAIQWFASQLMDIAAVAATAGEDLDLHISIFVTCLCDPEAVPSIPNCDVIVERPSVRGLIDALTTPPDVAGDSPRSASIQKEEGELASAAVKSTLRWAGLGGGVAVCASGPESLTREAANAVASVSLQRGVQLGGVGLHTELYAL</sequence>
<gene>
    <name evidence="12" type="ORF">HGRIS_007227</name>
</gene>
<dbReference type="InterPro" id="IPR013121">
    <property type="entry name" value="Fe_red_NAD-bd_6"/>
</dbReference>
<dbReference type="EMBL" id="JASNQZ010000010">
    <property type="protein sequence ID" value="KAL0953023.1"/>
    <property type="molecule type" value="Genomic_DNA"/>
</dbReference>
<evidence type="ECO:0000256" key="6">
    <source>
        <dbReference type="ARBA" id="ARBA00023065"/>
    </source>
</evidence>
<keyword evidence="3 9" id="KW-0812">Transmembrane</keyword>
<evidence type="ECO:0000256" key="9">
    <source>
        <dbReference type="SAM" id="Phobius"/>
    </source>
</evidence>
<comment type="subcellular location">
    <subcellularLocation>
        <location evidence="1">Membrane</location>
        <topology evidence="1">Multi-pass membrane protein</topology>
    </subcellularLocation>
</comment>
<dbReference type="CDD" id="cd06186">
    <property type="entry name" value="NOX_Duox_like_FAD_NADP"/>
    <property type="match status" value="1"/>
</dbReference>
<comment type="caution">
    <text evidence="12">The sequence shown here is derived from an EMBL/GenBank/DDBJ whole genome shotgun (WGS) entry which is preliminary data.</text>
</comment>
<evidence type="ECO:0000256" key="1">
    <source>
        <dbReference type="ARBA" id="ARBA00004141"/>
    </source>
</evidence>
<feature type="region of interest" description="Disordered" evidence="8">
    <location>
        <begin position="379"/>
        <end position="399"/>
    </location>
</feature>
<evidence type="ECO:0000256" key="7">
    <source>
        <dbReference type="ARBA" id="ARBA00023136"/>
    </source>
</evidence>
<evidence type="ECO:0000256" key="5">
    <source>
        <dbReference type="ARBA" id="ARBA00023002"/>
    </source>
</evidence>
<evidence type="ECO:0008006" key="14">
    <source>
        <dbReference type="Google" id="ProtNLM"/>
    </source>
</evidence>
<feature type="compositionally biased region" description="Basic and acidic residues" evidence="8">
    <location>
        <begin position="388"/>
        <end position="399"/>
    </location>
</feature>
<dbReference type="PANTHER" id="PTHR32361:SF9">
    <property type="entry name" value="FERRIC REDUCTASE TRANSMEMBRANE COMPONENT 3-RELATED"/>
    <property type="match status" value="1"/>
</dbReference>
<proteinExistence type="predicted"/>
<accession>A0ABR3JC54</accession>
<feature type="transmembrane region" description="Helical" evidence="9">
    <location>
        <begin position="246"/>
        <end position="267"/>
    </location>
</feature>
<dbReference type="SFLD" id="SFLDS00052">
    <property type="entry name" value="Ferric_Reductase_Domain"/>
    <property type="match status" value="1"/>
</dbReference>
<feature type="transmembrane region" description="Helical" evidence="9">
    <location>
        <begin position="117"/>
        <end position="138"/>
    </location>
</feature>
<organism evidence="12 13">
    <name type="scientific">Hohenbuehelia grisea</name>
    <dbReference type="NCBI Taxonomy" id="104357"/>
    <lineage>
        <taxon>Eukaryota</taxon>
        <taxon>Fungi</taxon>
        <taxon>Dikarya</taxon>
        <taxon>Basidiomycota</taxon>
        <taxon>Agaricomycotina</taxon>
        <taxon>Agaricomycetes</taxon>
        <taxon>Agaricomycetidae</taxon>
        <taxon>Agaricales</taxon>
        <taxon>Pleurotineae</taxon>
        <taxon>Pleurotaceae</taxon>
        <taxon>Hohenbuehelia</taxon>
    </lineage>
</organism>
<keyword evidence="4 9" id="KW-1133">Transmembrane helix</keyword>
<dbReference type="InterPro" id="IPR051410">
    <property type="entry name" value="Ferric/Cupric_Reductase"/>
</dbReference>
<keyword evidence="5" id="KW-0560">Oxidoreductase</keyword>
<keyword evidence="6" id="KW-0406">Ion transport</keyword>
<feature type="transmembrane region" description="Helical" evidence="9">
    <location>
        <begin position="30"/>
        <end position="49"/>
    </location>
</feature>
<dbReference type="Proteomes" id="UP001556367">
    <property type="component" value="Unassembled WGS sequence"/>
</dbReference>
<feature type="transmembrane region" description="Helical" evidence="9">
    <location>
        <begin position="95"/>
        <end position="111"/>
    </location>
</feature>
<reference evidence="13" key="1">
    <citation type="submission" date="2024-06" db="EMBL/GenBank/DDBJ databases">
        <title>Multi-omics analyses provide insights into the biosynthesis of the anticancer antibiotic pleurotin in Hohenbuehelia grisea.</title>
        <authorList>
            <person name="Weaver J.A."/>
            <person name="Alberti F."/>
        </authorList>
    </citation>
    <scope>NUCLEOTIDE SEQUENCE [LARGE SCALE GENOMIC DNA]</scope>
    <source>
        <strain evidence="13">T-177</strain>
    </source>
</reference>
<feature type="domain" description="Ferric oxidoreductase" evidence="10">
    <location>
        <begin position="145"/>
        <end position="261"/>
    </location>
</feature>
<protein>
    <recommendedName>
        <fullName evidence="14">FAD-binding FR-type domain-containing protein</fullName>
    </recommendedName>
</protein>
<evidence type="ECO:0000256" key="3">
    <source>
        <dbReference type="ARBA" id="ARBA00022692"/>
    </source>
</evidence>
<evidence type="ECO:0000313" key="12">
    <source>
        <dbReference type="EMBL" id="KAL0953023.1"/>
    </source>
</evidence>
<dbReference type="Pfam" id="PF08030">
    <property type="entry name" value="NAD_binding_6"/>
    <property type="match status" value="1"/>
</dbReference>
<dbReference type="Pfam" id="PF01794">
    <property type="entry name" value="Ferric_reduct"/>
    <property type="match status" value="1"/>
</dbReference>
<dbReference type="InterPro" id="IPR039261">
    <property type="entry name" value="FNR_nucleotide-bd"/>
</dbReference>
<evidence type="ECO:0000259" key="10">
    <source>
        <dbReference type="Pfam" id="PF01794"/>
    </source>
</evidence>